<comment type="caution">
    <text evidence="2">The sequence shown here is derived from an EMBL/GenBank/DDBJ whole genome shotgun (WGS) entry which is preliminary data.</text>
</comment>
<keyword evidence="3" id="KW-1185">Reference proteome</keyword>
<evidence type="ECO:0000313" key="3">
    <source>
        <dbReference type="Proteomes" id="UP000659344"/>
    </source>
</evidence>
<accession>A0ABQ1YAK5</accession>
<proteinExistence type="predicted"/>
<protein>
    <submittedName>
        <fullName evidence="2">Uncharacterized protein</fullName>
    </submittedName>
</protein>
<keyword evidence="1" id="KW-1133">Transmembrane helix</keyword>
<keyword evidence="1" id="KW-0812">Transmembrane</keyword>
<sequence length="55" mass="6087">MTLSWIVIGVGIVVALIGYYLTPSDWAYGVLGFGLAHIVLGVLNMFRHEDHQKSK</sequence>
<dbReference type="RefSeq" id="WP_188537072.1">
    <property type="nucleotide sequence ID" value="NZ_BMFT01000001.1"/>
</dbReference>
<evidence type="ECO:0000313" key="2">
    <source>
        <dbReference type="EMBL" id="GGH18052.1"/>
    </source>
</evidence>
<organism evidence="2 3">
    <name type="scientific">Paenibacillus segetis</name>
    <dbReference type="NCBI Taxonomy" id="1325360"/>
    <lineage>
        <taxon>Bacteria</taxon>
        <taxon>Bacillati</taxon>
        <taxon>Bacillota</taxon>
        <taxon>Bacilli</taxon>
        <taxon>Bacillales</taxon>
        <taxon>Paenibacillaceae</taxon>
        <taxon>Paenibacillus</taxon>
    </lineage>
</organism>
<feature type="transmembrane region" description="Helical" evidence="1">
    <location>
        <begin position="5"/>
        <end position="21"/>
    </location>
</feature>
<dbReference type="EMBL" id="BMFT01000001">
    <property type="protein sequence ID" value="GGH18052.1"/>
    <property type="molecule type" value="Genomic_DNA"/>
</dbReference>
<evidence type="ECO:0000256" key="1">
    <source>
        <dbReference type="SAM" id="Phobius"/>
    </source>
</evidence>
<feature type="transmembrane region" description="Helical" evidence="1">
    <location>
        <begin position="27"/>
        <end position="46"/>
    </location>
</feature>
<reference evidence="3" key="1">
    <citation type="journal article" date="2019" name="Int. J. Syst. Evol. Microbiol.">
        <title>The Global Catalogue of Microorganisms (GCM) 10K type strain sequencing project: providing services to taxonomists for standard genome sequencing and annotation.</title>
        <authorList>
            <consortium name="The Broad Institute Genomics Platform"/>
            <consortium name="The Broad Institute Genome Sequencing Center for Infectious Disease"/>
            <person name="Wu L."/>
            <person name="Ma J."/>
        </authorList>
    </citation>
    <scope>NUCLEOTIDE SEQUENCE [LARGE SCALE GENOMIC DNA]</scope>
    <source>
        <strain evidence="3">CGMCC 1.12769</strain>
    </source>
</reference>
<keyword evidence="1" id="KW-0472">Membrane</keyword>
<gene>
    <name evidence="2" type="ORF">GCM10008013_13740</name>
</gene>
<name>A0ABQ1YAK5_9BACL</name>
<dbReference type="Proteomes" id="UP000659344">
    <property type="component" value="Unassembled WGS sequence"/>
</dbReference>